<dbReference type="GO" id="GO:0005524">
    <property type="term" value="F:ATP binding"/>
    <property type="evidence" value="ECO:0007669"/>
    <property type="project" value="UniProtKB-KW"/>
</dbReference>
<evidence type="ECO:0000256" key="4">
    <source>
        <dbReference type="ARBA" id="ARBA00023125"/>
    </source>
</evidence>
<keyword evidence="2" id="KW-0547">Nucleotide-binding</keyword>
<accession>Q6CT05</accession>
<proteinExistence type="inferred from homology"/>
<dbReference type="InterPro" id="IPR007696">
    <property type="entry name" value="DNA_mismatch_repair_MutS_core"/>
</dbReference>
<evidence type="ECO:0000256" key="2">
    <source>
        <dbReference type="ARBA" id="ARBA00022741"/>
    </source>
</evidence>
<keyword evidence="3" id="KW-0067">ATP-binding</keyword>
<protein>
    <submittedName>
        <fullName evidence="6">KLLA0C16423p</fullName>
    </submittedName>
</protein>
<dbReference type="AlphaFoldDB" id="Q6CT05"/>
<sequence length="934" mass="106209">MRLFSFTFKTKLHCLLTERRKRREETVQAIIQDQSPSTMPVTAKRPLFIDRSVDSELIPGIGNIQDSNATEIPAEGENRNVLEKYADETMHEQSINWENEVVFCLELQQSKLGISLLDINQETLSVLNQDIIVNARSSENMNEVNLILENLILENEPSVVLCSSRLGEVIYENLKFLSIERSFRLQMQSHDKFKVEYFVQHWNNFQESQQLIDIQGFQILDQLGTNKAAKVTTMSLSCLIKSMDHFSAVDFDECEMFNFFEKVNIVRQLMLKDRLFLDDDTLAALHIFKPIQIPGHFCEITKTGYSSVFDLLNHTTSELGKRLLKSWLASPLSNKILIEERQKVIRSLIDGKNAILFDDLSNSLKYMPNIFSIVNEMSKGAVKLSVWRKYISFCTKTVEIINLIHILYDSSDNCRLFNTIKNDLDKSMMLKILKKTESVLDLEGSLNQDAIVIKDKVRIELDEARGTYFELEGVLNLVANEANNTLISTLQSNEEKLFKKLNGRNALINAIYLPQLGYLLCVDASIEDMFDPAVLYWTEIFREQNVIYYKNDDTKVMDEHYGDLHGIISDLELEILLELQNAVLNTKPAILLSGKCFAELEVLVSFAKTAISQNYVQPVIEEKECVIEIENGRHPLYETLVDTYIPNDLRMLGGTFDNDTWNNNFKRISVITGANASGKSVFLTQNGLIVFLAHIGCFVPADNARIGLVDKILTRVVTRESVAKTQSTFEIDANQMSKCLSLATPRSLLLIDEFGKGTDVIDGLSMFGAIIKDFSRSSSCPRVIASTHYNEVFSPNILTSEINGVVFYKTEILLQVMEKENKGNARDEMITFLYKLSTGIATNSFGIFCAKNCGLRQSIVQRAQELTTQIADGFDIAKNYSKLTIEELNQFRIDQDIAKEFVAWDLDLESIHSDKIQHAIRRKLQRILDAGQSC</sequence>
<dbReference type="Gene3D" id="1.10.1420.10">
    <property type="match status" value="1"/>
</dbReference>
<feature type="domain" description="DNA mismatch repair proteins mutS family" evidence="5">
    <location>
        <begin position="747"/>
        <end position="763"/>
    </location>
</feature>
<reference evidence="6 7" key="1">
    <citation type="journal article" date="2004" name="Nature">
        <title>Genome evolution in yeasts.</title>
        <authorList>
            <consortium name="Genolevures"/>
            <person name="Dujon B."/>
            <person name="Sherman D."/>
            <person name="Fischer G."/>
            <person name="Durrens P."/>
            <person name="Casaregola S."/>
            <person name="Lafontaine I."/>
            <person name="de Montigny J."/>
            <person name="Marck C."/>
            <person name="Neuveglise C."/>
            <person name="Talla E."/>
            <person name="Goffard N."/>
            <person name="Frangeul L."/>
            <person name="Aigle M."/>
            <person name="Anthouard V."/>
            <person name="Babour A."/>
            <person name="Barbe V."/>
            <person name="Barnay S."/>
            <person name="Blanchin S."/>
            <person name="Beckerich J.M."/>
            <person name="Beyne E."/>
            <person name="Bleykasten C."/>
            <person name="Boisrame A."/>
            <person name="Boyer J."/>
            <person name="Cattolico L."/>
            <person name="Confanioleri F."/>
            <person name="de Daruvar A."/>
            <person name="Despons L."/>
            <person name="Fabre E."/>
            <person name="Fairhead C."/>
            <person name="Ferry-Dumazet H."/>
            <person name="Groppi A."/>
            <person name="Hantraye F."/>
            <person name="Hennequin C."/>
            <person name="Jauniaux N."/>
            <person name="Joyet P."/>
            <person name="Kachouri R."/>
            <person name="Kerrest A."/>
            <person name="Koszul R."/>
            <person name="Lemaire M."/>
            <person name="Lesur I."/>
            <person name="Ma L."/>
            <person name="Muller H."/>
            <person name="Nicaud J.M."/>
            <person name="Nikolski M."/>
            <person name="Oztas S."/>
            <person name="Ozier-Kalogeropoulos O."/>
            <person name="Pellenz S."/>
            <person name="Potier S."/>
            <person name="Richard G.F."/>
            <person name="Straub M.L."/>
            <person name="Suleau A."/>
            <person name="Swennene D."/>
            <person name="Tekaia F."/>
            <person name="Wesolowski-Louvel M."/>
            <person name="Westhof E."/>
            <person name="Wirth B."/>
            <person name="Zeniou-Meyer M."/>
            <person name="Zivanovic I."/>
            <person name="Bolotin-Fukuhara M."/>
            <person name="Thierry A."/>
            <person name="Bouchier C."/>
            <person name="Caudron B."/>
            <person name="Scarpelli C."/>
            <person name="Gaillardin C."/>
            <person name="Weissenbach J."/>
            <person name="Wincker P."/>
            <person name="Souciet J.L."/>
        </authorList>
    </citation>
    <scope>NUCLEOTIDE SEQUENCE [LARGE SCALE GENOMIC DNA]</scope>
    <source>
        <strain evidence="7">ATCC 8585 / CBS 2359 / DSM 70799 / NBRC 1267 / NRRL Y-1140 / WM37</strain>
    </source>
</reference>
<dbReference type="SUPFAM" id="SSF48334">
    <property type="entry name" value="DNA repair protein MutS, domain III"/>
    <property type="match status" value="1"/>
</dbReference>
<keyword evidence="4" id="KW-0238">DNA-binding</keyword>
<dbReference type="Proteomes" id="UP000000598">
    <property type="component" value="Chromosome C"/>
</dbReference>
<dbReference type="CDD" id="cd03281">
    <property type="entry name" value="ABC_MSH5_euk"/>
    <property type="match status" value="1"/>
</dbReference>
<dbReference type="InParanoid" id="Q6CT05"/>
<dbReference type="eggNOG" id="KOG0221">
    <property type="taxonomic scope" value="Eukaryota"/>
</dbReference>
<dbReference type="PaxDb" id="284590-Q6CT05"/>
<evidence type="ECO:0000313" key="6">
    <source>
        <dbReference type="EMBL" id="CAH01785.1"/>
    </source>
</evidence>
<dbReference type="GO" id="GO:0140664">
    <property type="term" value="F:ATP-dependent DNA damage sensor activity"/>
    <property type="evidence" value="ECO:0007669"/>
    <property type="project" value="InterPro"/>
</dbReference>
<evidence type="ECO:0000256" key="1">
    <source>
        <dbReference type="ARBA" id="ARBA00006271"/>
    </source>
</evidence>
<dbReference type="KEGG" id="kla:KLLA0_C16423g"/>
<dbReference type="PROSITE" id="PS00486">
    <property type="entry name" value="DNA_MISMATCH_REPAIR_2"/>
    <property type="match status" value="1"/>
</dbReference>
<dbReference type="FunCoup" id="Q6CT05">
    <property type="interactions" value="167"/>
</dbReference>
<dbReference type="OMA" id="CSVYFMP"/>
<evidence type="ECO:0000259" key="5">
    <source>
        <dbReference type="PROSITE" id="PS00486"/>
    </source>
</evidence>
<comment type="similarity">
    <text evidence="1">Belongs to the DNA mismatch repair MutS family.</text>
</comment>
<dbReference type="PANTHER" id="PTHR11361:SF20">
    <property type="entry name" value="MUTS PROTEIN HOMOLOG 5"/>
    <property type="match status" value="1"/>
</dbReference>
<keyword evidence="7" id="KW-1185">Reference proteome</keyword>
<dbReference type="GO" id="GO:0030983">
    <property type="term" value="F:mismatched DNA binding"/>
    <property type="evidence" value="ECO:0007669"/>
    <property type="project" value="InterPro"/>
</dbReference>
<dbReference type="GO" id="GO:0005634">
    <property type="term" value="C:nucleus"/>
    <property type="evidence" value="ECO:0007669"/>
    <property type="project" value="TreeGrafter"/>
</dbReference>
<dbReference type="SUPFAM" id="SSF52540">
    <property type="entry name" value="P-loop containing nucleoside triphosphate hydrolases"/>
    <property type="match status" value="1"/>
</dbReference>
<dbReference type="EMBL" id="CR382123">
    <property type="protein sequence ID" value="CAH01785.1"/>
    <property type="molecule type" value="Genomic_DNA"/>
</dbReference>
<name>Q6CT05_KLULA</name>
<dbReference type="Pfam" id="PF05192">
    <property type="entry name" value="MutS_III"/>
    <property type="match status" value="1"/>
</dbReference>
<dbReference type="SMART" id="SM00534">
    <property type="entry name" value="MUTSac"/>
    <property type="match status" value="1"/>
</dbReference>
<organism evidence="6 7">
    <name type="scientific">Kluyveromyces lactis (strain ATCC 8585 / CBS 2359 / DSM 70799 / NBRC 1267 / NRRL Y-1140 / WM37)</name>
    <name type="common">Yeast</name>
    <name type="synonym">Candida sphaerica</name>
    <dbReference type="NCBI Taxonomy" id="284590"/>
    <lineage>
        <taxon>Eukaryota</taxon>
        <taxon>Fungi</taxon>
        <taxon>Dikarya</taxon>
        <taxon>Ascomycota</taxon>
        <taxon>Saccharomycotina</taxon>
        <taxon>Saccharomycetes</taxon>
        <taxon>Saccharomycetales</taxon>
        <taxon>Saccharomycetaceae</taxon>
        <taxon>Kluyveromyces</taxon>
    </lineage>
</organism>
<dbReference type="InterPro" id="IPR000432">
    <property type="entry name" value="DNA_mismatch_repair_MutS_C"/>
</dbReference>
<dbReference type="HOGENOM" id="CLU_002472_8_0_1"/>
<dbReference type="InterPro" id="IPR036187">
    <property type="entry name" value="DNA_mismatch_repair_MutS_sf"/>
</dbReference>
<dbReference type="STRING" id="284590.Q6CT05"/>
<dbReference type="InterPro" id="IPR045076">
    <property type="entry name" value="MutS"/>
</dbReference>
<dbReference type="PANTHER" id="PTHR11361">
    <property type="entry name" value="DNA MISMATCH REPAIR PROTEIN MUTS FAMILY MEMBER"/>
    <property type="match status" value="1"/>
</dbReference>
<dbReference type="SMART" id="SM00533">
    <property type="entry name" value="MUTSd"/>
    <property type="match status" value="1"/>
</dbReference>
<dbReference type="Gene3D" id="3.40.50.300">
    <property type="entry name" value="P-loop containing nucleotide triphosphate hydrolases"/>
    <property type="match status" value="1"/>
</dbReference>
<gene>
    <name evidence="6" type="ORF">KLLA0_C16423g</name>
</gene>
<evidence type="ECO:0000256" key="3">
    <source>
        <dbReference type="ARBA" id="ARBA00022840"/>
    </source>
</evidence>
<dbReference type="Pfam" id="PF00488">
    <property type="entry name" value="MutS_V"/>
    <property type="match status" value="1"/>
</dbReference>
<dbReference type="InterPro" id="IPR027417">
    <property type="entry name" value="P-loop_NTPase"/>
</dbReference>
<evidence type="ECO:0000313" key="7">
    <source>
        <dbReference type="Proteomes" id="UP000000598"/>
    </source>
</evidence>
<dbReference type="GO" id="GO:0006298">
    <property type="term" value="P:mismatch repair"/>
    <property type="evidence" value="ECO:0007669"/>
    <property type="project" value="InterPro"/>
</dbReference>
<dbReference type="GO" id="GO:0051026">
    <property type="term" value="P:chiasma assembly"/>
    <property type="evidence" value="ECO:0007669"/>
    <property type="project" value="TreeGrafter"/>
</dbReference>